<dbReference type="HOGENOM" id="CLU_1903273_0_0_7"/>
<proteinExistence type="predicted"/>
<gene>
    <name evidence="1" type="ordered locus">Hipma_1549</name>
</gene>
<dbReference type="eggNOG" id="ENOG5030M3U">
    <property type="taxonomic scope" value="Bacteria"/>
</dbReference>
<dbReference type="STRING" id="760142.Hipma_1549"/>
<reference evidence="1 2" key="1">
    <citation type="journal article" date="2011" name="Stand. Genomic Sci.">
        <title>Complete genome sequence of the thermophilic sulfur-reducer Hippea maritima type strain (MH(2)).</title>
        <authorList>
            <person name="Huntemann M."/>
            <person name="Lu M."/>
            <person name="Nolan M."/>
            <person name="Lapidus A."/>
            <person name="Lucas S."/>
            <person name="Hammon N."/>
            <person name="Deshpande S."/>
            <person name="Cheng J.F."/>
            <person name="Tapia R."/>
            <person name="Han C."/>
            <person name="Goodwin L."/>
            <person name="Pitluck S."/>
            <person name="Liolios K."/>
            <person name="Pagani I."/>
            <person name="Ivanova N."/>
            <person name="Ovchinikova G."/>
            <person name="Pati A."/>
            <person name="Chen A."/>
            <person name="Palaniappan K."/>
            <person name="Land M."/>
            <person name="Hauser L."/>
            <person name="Jeffries C.D."/>
            <person name="Detter J.C."/>
            <person name="Brambilla E.M."/>
            <person name="Rohde M."/>
            <person name="Spring S."/>
            <person name="Goker M."/>
            <person name="Woyke T."/>
            <person name="Bristow J."/>
            <person name="Eisen J.A."/>
            <person name="Markowitz V."/>
            <person name="Hugenholtz P."/>
            <person name="Kyrpides N.C."/>
            <person name="Klenk H.P."/>
            <person name="Mavromatis K."/>
        </authorList>
    </citation>
    <scope>NUCLEOTIDE SEQUENCE [LARGE SCALE GENOMIC DNA]</scope>
    <source>
        <strain evidence="2">ATCC 700847 / DSM 10411 / MH2</strain>
    </source>
</reference>
<dbReference type="AlphaFoldDB" id="F2LU42"/>
<dbReference type="RefSeq" id="WP_013682534.1">
    <property type="nucleotide sequence ID" value="NC_015318.1"/>
</dbReference>
<organism evidence="1 2">
    <name type="scientific">Hippea maritima (strain ATCC 700847 / DSM 10411 / MH2)</name>
    <dbReference type="NCBI Taxonomy" id="760142"/>
    <lineage>
        <taxon>Bacteria</taxon>
        <taxon>Pseudomonadati</taxon>
        <taxon>Campylobacterota</taxon>
        <taxon>Desulfurellia</taxon>
        <taxon>Desulfurellales</taxon>
        <taxon>Hippeaceae</taxon>
        <taxon>Hippea</taxon>
    </lineage>
</organism>
<sequence>MSGDFSVLPGRIIGGGEFITLDEIREKVQQLGRITKTAGSSFRLIPFNESGEDVLDFDDMYPTVYFNGDYSVDFYITGLKYEKVIEFIEKLSDILGVPIEYAELGNEKPNQKEELKKLEKFLEEFGGGYGRGKKQNNVSSGNR</sequence>
<evidence type="ECO:0000313" key="1">
    <source>
        <dbReference type="EMBL" id="AEA34505.1"/>
    </source>
</evidence>
<keyword evidence="2" id="KW-1185">Reference proteome</keyword>
<accession>F2LU42</accession>
<name>F2LU42_HIPMA</name>
<dbReference type="OrthoDB" id="5513633at2"/>
<dbReference type="InParanoid" id="F2LU42"/>
<dbReference type="KEGG" id="hmr:Hipma_1549"/>
<evidence type="ECO:0000313" key="2">
    <source>
        <dbReference type="Proteomes" id="UP000008139"/>
    </source>
</evidence>
<dbReference type="Proteomes" id="UP000008139">
    <property type="component" value="Chromosome"/>
</dbReference>
<protein>
    <submittedName>
        <fullName evidence="1">Uncharacterized protein</fullName>
    </submittedName>
</protein>
<dbReference type="EMBL" id="CP002606">
    <property type="protein sequence ID" value="AEA34505.1"/>
    <property type="molecule type" value="Genomic_DNA"/>
</dbReference>
<reference evidence="2" key="2">
    <citation type="submission" date="2011-03" db="EMBL/GenBank/DDBJ databases">
        <title>The complete genome of Hippea maritima DSM 10411.</title>
        <authorList>
            <consortium name="US DOE Joint Genome Institute (JGI-PGF)"/>
            <person name="Lucas S."/>
            <person name="Copeland A."/>
            <person name="Lapidus A."/>
            <person name="Bruce D."/>
            <person name="Goodwin L."/>
            <person name="Pitluck S."/>
            <person name="Peters L."/>
            <person name="Kyrpides N."/>
            <person name="Mavromatis K."/>
            <person name="Pagani I."/>
            <person name="Ivanova N."/>
            <person name="Mikhailova N."/>
            <person name="Lu M."/>
            <person name="Detter J.C."/>
            <person name="Tapia R."/>
            <person name="Han C."/>
            <person name="Land M."/>
            <person name="Hauser L."/>
            <person name="Markowitz V."/>
            <person name="Cheng J.-F."/>
            <person name="Hugenholtz P."/>
            <person name="Woyke T."/>
            <person name="Wu D."/>
            <person name="Spring S."/>
            <person name="Schroeder M."/>
            <person name="Brambilla E."/>
            <person name="Klenk H.-P."/>
            <person name="Eisen J.A."/>
        </authorList>
    </citation>
    <scope>NUCLEOTIDE SEQUENCE [LARGE SCALE GENOMIC DNA]</scope>
    <source>
        <strain evidence="2">ATCC 700847 / DSM 10411 / MH2</strain>
    </source>
</reference>